<dbReference type="EMBL" id="JANJQO010002130">
    <property type="protein sequence ID" value="KAJ2967992.1"/>
    <property type="molecule type" value="Genomic_DNA"/>
</dbReference>
<keyword evidence="2" id="KW-1185">Reference proteome</keyword>
<gene>
    <name evidence="1" type="ORF">NQ176_g9398</name>
</gene>
<name>A0ACC1MLW7_9HYPO</name>
<protein>
    <submittedName>
        <fullName evidence="1">Uncharacterized protein</fullName>
    </submittedName>
</protein>
<organism evidence="1 2">
    <name type="scientific">Zarea fungicola</name>
    <dbReference type="NCBI Taxonomy" id="93591"/>
    <lineage>
        <taxon>Eukaryota</taxon>
        <taxon>Fungi</taxon>
        <taxon>Dikarya</taxon>
        <taxon>Ascomycota</taxon>
        <taxon>Pezizomycotina</taxon>
        <taxon>Sordariomycetes</taxon>
        <taxon>Hypocreomycetidae</taxon>
        <taxon>Hypocreales</taxon>
        <taxon>Cordycipitaceae</taxon>
        <taxon>Zarea</taxon>
    </lineage>
</organism>
<comment type="caution">
    <text evidence="1">The sequence shown here is derived from an EMBL/GenBank/DDBJ whole genome shotgun (WGS) entry which is preliminary data.</text>
</comment>
<reference evidence="1" key="1">
    <citation type="submission" date="2022-08" db="EMBL/GenBank/DDBJ databases">
        <title>Genome Sequence of Lecanicillium fungicola.</title>
        <authorList>
            <person name="Buettner E."/>
        </authorList>
    </citation>
    <scope>NUCLEOTIDE SEQUENCE</scope>
    <source>
        <strain evidence="1">Babe33</strain>
    </source>
</reference>
<sequence>MKPIITTAIAVLLGGTSASGRNVGVTDVSQWRLFPAKDSSAFEDVNRGSSSAQITHNRLEACNPDEATAELIDALCKQLRKFGCDCSCKQSPTTSASLPSSTSTSSTTTTPPTTSFTSSTKTTTTTTATTTKTTSSASCAIPTCSSQGVKYLRYDNPFKGDYSSDYASFDLEYFDSQTPLETGVTNTIYLKTGADNATFNHAAIKFQTFLYACQSGIYTFTSSSTDDATLMWFGEEKLESPTRRNTDIAQFWYGDNTPKTVQKSIEAGTYYPILILWGNTEGAGFLNLQIFAPDGTELTGSSSEDRDMYLVVEPCTAPKPQPSCRIRKLGSGWFSLIGSMNPTSCKAACEKIPRCLSFSATVVRTNTCYLFDVPAASVQPRPDSDKYPNYYTFDRDCDV</sequence>
<proteinExistence type="predicted"/>
<evidence type="ECO:0000313" key="1">
    <source>
        <dbReference type="EMBL" id="KAJ2967992.1"/>
    </source>
</evidence>
<dbReference type="Proteomes" id="UP001143910">
    <property type="component" value="Unassembled WGS sequence"/>
</dbReference>
<evidence type="ECO:0000313" key="2">
    <source>
        <dbReference type="Proteomes" id="UP001143910"/>
    </source>
</evidence>
<accession>A0ACC1MLW7</accession>